<dbReference type="Pfam" id="PF02182">
    <property type="entry name" value="SAD_SRA"/>
    <property type="match status" value="1"/>
</dbReference>
<evidence type="ECO:0000256" key="2">
    <source>
        <dbReference type="ARBA" id="ARBA00023242"/>
    </source>
</evidence>
<keyword evidence="2 3" id="KW-0539">Nucleus</keyword>
<dbReference type="PROSITE" id="PS50280">
    <property type="entry name" value="SET"/>
    <property type="match status" value="1"/>
</dbReference>
<dbReference type="InterPro" id="IPR003105">
    <property type="entry name" value="SRA_YDG"/>
</dbReference>
<dbReference type="InterPro" id="IPR015947">
    <property type="entry name" value="PUA-like_sf"/>
</dbReference>
<evidence type="ECO:0000256" key="1">
    <source>
        <dbReference type="ARBA" id="ARBA00004286"/>
    </source>
</evidence>
<dbReference type="SUPFAM" id="SSF88697">
    <property type="entry name" value="PUA domain-like"/>
    <property type="match status" value="1"/>
</dbReference>
<evidence type="ECO:0000259" key="5">
    <source>
        <dbReference type="PROSITE" id="PS50280"/>
    </source>
</evidence>
<feature type="compositionally biased region" description="Low complexity" evidence="4">
    <location>
        <begin position="45"/>
        <end position="56"/>
    </location>
</feature>
<proteinExistence type="predicted"/>
<dbReference type="InterPro" id="IPR051357">
    <property type="entry name" value="H3K9_HMTase_SUVAR3-9"/>
</dbReference>
<feature type="region of interest" description="Disordered" evidence="4">
    <location>
        <begin position="45"/>
        <end position="81"/>
    </location>
</feature>
<dbReference type="PROSITE" id="PS51015">
    <property type="entry name" value="YDG"/>
    <property type="match status" value="1"/>
</dbReference>
<organism evidence="7 8">
    <name type="scientific">Coccomyxa viridis</name>
    <dbReference type="NCBI Taxonomy" id="1274662"/>
    <lineage>
        <taxon>Eukaryota</taxon>
        <taxon>Viridiplantae</taxon>
        <taxon>Chlorophyta</taxon>
        <taxon>core chlorophytes</taxon>
        <taxon>Trebouxiophyceae</taxon>
        <taxon>Trebouxiophyceae incertae sedis</taxon>
        <taxon>Coccomyxaceae</taxon>
        <taxon>Coccomyxa</taxon>
    </lineage>
</organism>
<feature type="domain" description="YDG" evidence="6">
    <location>
        <begin position="309"/>
        <end position="459"/>
    </location>
</feature>
<feature type="compositionally biased region" description="Basic residues" evidence="4">
    <location>
        <begin position="130"/>
        <end position="139"/>
    </location>
</feature>
<dbReference type="SMART" id="SM00317">
    <property type="entry name" value="SET"/>
    <property type="match status" value="1"/>
</dbReference>
<evidence type="ECO:0000259" key="6">
    <source>
        <dbReference type="PROSITE" id="PS51015"/>
    </source>
</evidence>
<dbReference type="InterPro" id="IPR036987">
    <property type="entry name" value="SRA-YDG_sf"/>
</dbReference>
<feature type="domain" description="SET" evidence="5">
    <location>
        <begin position="631"/>
        <end position="764"/>
    </location>
</feature>
<evidence type="ECO:0000256" key="3">
    <source>
        <dbReference type="PROSITE-ProRule" id="PRU00358"/>
    </source>
</evidence>
<dbReference type="Pfam" id="PF00856">
    <property type="entry name" value="SET"/>
    <property type="match status" value="1"/>
</dbReference>
<dbReference type="SMART" id="SM00466">
    <property type="entry name" value="SRA"/>
    <property type="match status" value="1"/>
</dbReference>
<keyword evidence="8" id="KW-1185">Reference proteome</keyword>
<gene>
    <name evidence="7" type="primary">g724</name>
    <name evidence="7" type="ORF">VP750_LOCUS629</name>
</gene>
<dbReference type="InterPro" id="IPR001214">
    <property type="entry name" value="SET_dom"/>
</dbReference>
<accession>A0ABP1FK48</accession>
<reference evidence="7 8" key="1">
    <citation type="submission" date="2024-06" db="EMBL/GenBank/DDBJ databases">
        <authorList>
            <person name="Kraege A."/>
            <person name="Thomma B."/>
        </authorList>
    </citation>
    <scope>NUCLEOTIDE SEQUENCE [LARGE SCALE GENOMIC DNA]</scope>
</reference>
<feature type="compositionally biased region" description="Basic and acidic residues" evidence="4">
    <location>
        <begin position="167"/>
        <end position="180"/>
    </location>
</feature>
<dbReference type="PANTHER" id="PTHR45660">
    <property type="entry name" value="HISTONE-LYSINE N-METHYLTRANSFERASE SETMAR"/>
    <property type="match status" value="1"/>
</dbReference>
<dbReference type="InterPro" id="IPR046341">
    <property type="entry name" value="SET_dom_sf"/>
</dbReference>
<comment type="caution">
    <text evidence="7">The sequence shown here is derived from an EMBL/GenBank/DDBJ whole genome shotgun (WGS) entry which is preliminary data.</text>
</comment>
<comment type="subcellular location">
    <subcellularLocation>
        <location evidence="1">Chromosome</location>
    </subcellularLocation>
    <subcellularLocation>
        <location evidence="3">Nucleus</location>
    </subcellularLocation>
</comment>
<dbReference type="SUPFAM" id="SSF82199">
    <property type="entry name" value="SET domain"/>
    <property type="match status" value="1"/>
</dbReference>
<feature type="compositionally biased region" description="Low complexity" evidence="4">
    <location>
        <begin position="149"/>
        <end position="160"/>
    </location>
</feature>
<dbReference type="Proteomes" id="UP001497392">
    <property type="component" value="Unassembled WGS sequence"/>
</dbReference>
<feature type="region of interest" description="Disordered" evidence="4">
    <location>
        <begin position="121"/>
        <end position="184"/>
    </location>
</feature>
<dbReference type="Gene3D" id="2.170.270.10">
    <property type="entry name" value="SET domain"/>
    <property type="match status" value="1"/>
</dbReference>
<dbReference type="PANTHER" id="PTHR45660:SF94">
    <property type="entry name" value="HISTONE-LYSINE N-METHYLTRANSFERASE, H3 LYSINE-9 SPECIFIC SUVH4"/>
    <property type="match status" value="1"/>
</dbReference>
<evidence type="ECO:0000256" key="4">
    <source>
        <dbReference type="SAM" id="MobiDB-lite"/>
    </source>
</evidence>
<sequence length="793" mass="87240">MNSPRPRIIVKEVLGSGRAEQAQRAKPCGEMQRVRPLRACRQGSAVTATATEAPVVQSDPIASGPRSKNHKAAEPKEPEAAIDVGTLLSKVLKAAEPKEPEAAINVGIQLSKDATEVPLLPSANAGAAKPKAKKRPRKATGKEQVEGCEAAVLAEAAPAPKAKKQKVVKEAKPEGQEAKVSKPKKVKVGSDLVETPLPTADFQAAAGALQEVKLDTEYTYAPGKEPYRKLGLKVYEQPQASVEECKLVLSTQDQYWRYYQEAKRTENARYDSAGGRHPNGKKLSKRPDIKARTRMEVEGKNCNAEKRAGYVRGHQPNQRYFARSEIGTLGLHFLPVGGIQTATKQDLPKGCPMFALSVVSSGCYEDDADEGEVMTLTGEGGNNLLGDKRQNGHQELKAGNLALVGNIQLGIPVRMIRKNKAKGAELGYIYIFDGLYNVVKYYQKKGLSGFLVYKYVLKRRPDQGQLCSKALVFGGGCAPKNFTAESRRKEVRYLFSEDISSGKEPIPVVGVNEWNEDVLSIANCDDSAQNLPLVHDKYDCPKLQRYVTEDERLPGIPEPKALEVPEEFKGNPHKFIAQLNSGALPYQLAGDGKTGILARMPMAMVYECGPWTGCKDGKKCLQAVTQRGCPWRLELFMTKGMGWGVRSWDTIPFGAFVTSFRCLIRPHSAREHEEDDTFVFNLDKRSDMSWDNKDLDEPEQDREIRYVLDSTRIGNVGRYINHSCNPNCFVQPVLSTHGDKEMPGICFFATRNIPPMEELAYDYGAGYIETRLGGRCHCGDAICTFAGTPASSP</sequence>
<protein>
    <submittedName>
        <fullName evidence="7">G724 protein</fullName>
    </submittedName>
</protein>
<evidence type="ECO:0000313" key="7">
    <source>
        <dbReference type="EMBL" id="CAL5218970.1"/>
    </source>
</evidence>
<evidence type="ECO:0000313" key="8">
    <source>
        <dbReference type="Proteomes" id="UP001497392"/>
    </source>
</evidence>
<name>A0ABP1FK48_9CHLO</name>
<dbReference type="Gene3D" id="2.30.280.10">
    <property type="entry name" value="SRA-YDG"/>
    <property type="match status" value="1"/>
</dbReference>
<dbReference type="EMBL" id="CAXHTA020000001">
    <property type="protein sequence ID" value="CAL5218970.1"/>
    <property type="molecule type" value="Genomic_DNA"/>
</dbReference>